<keyword evidence="2" id="KW-1185">Reference proteome</keyword>
<evidence type="ECO:0000313" key="1">
    <source>
        <dbReference type="EMBL" id="AWI06765.1"/>
    </source>
</evidence>
<dbReference type="AlphaFoldDB" id="A0A2U8DWJ7"/>
<dbReference type="EMBL" id="CP020953">
    <property type="protein sequence ID" value="AWI06765.1"/>
    <property type="molecule type" value="Genomic_DNA"/>
</dbReference>
<evidence type="ECO:0000313" key="2">
    <source>
        <dbReference type="Proteomes" id="UP000244910"/>
    </source>
</evidence>
<dbReference type="SUPFAM" id="SSF53187">
    <property type="entry name" value="Zn-dependent exopeptidases"/>
    <property type="match status" value="1"/>
</dbReference>
<dbReference type="Gene3D" id="3.40.630.40">
    <property type="entry name" value="Zn-dependent exopeptidases"/>
    <property type="match status" value="1"/>
</dbReference>
<reference evidence="2" key="1">
    <citation type="submission" date="2017-04" db="EMBL/GenBank/DDBJ databases">
        <authorList>
            <person name="Song Y."/>
            <person name="Cho B.-K."/>
        </authorList>
    </citation>
    <scope>NUCLEOTIDE SEQUENCE [LARGE SCALE GENOMIC DNA]</scope>
    <source>
        <strain evidence="2">SL1</strain>
    </source>
</reference>
<accession>A0A2U8DWJ7</accession>
<gene>
    <name evidence="1" type="ORF">B9W14_20440</name>
</gene>
<dbReference type="KEGG" id="cdrk:B9W14_20440"/>
<dbReference type="InterPro" id="IPR007709">
    <property type="entry name" value="N-FG_amidohydro"/>
</dbReference>
<dbReference type="Proteomes" id="UP000244910">
    <property type="component" value="Chromosome"/>
</dbReference>
<protein>
    <recommendedName>
        <fullName evidence="3">N-formylglutamate amidohydrolase</fullName>
    </recommendedName>
</protein>
<evidence type="ECO:0008006" key="3">
    <source>
        <dbReference type="Google" id="ProtNLM"/>
    </source>
</evidence>
<dbReference type="RefSeq" id="WP_052037859.1">
    <property type="nucleotide sequence ID" value="NZ_CP020953.1"/>
</dbReference>
<name>A0A2U8DWJ7_9CLOT</name>
<dbReference type="Pfam" id="PF05013">
    <property type="entry name" value="FGase"/>
    <property type="match status" value="1"/>
</dbReference>
<proteinExistence type="predicted"/>
<dbReference type="OrthoDB" id="8716700at2"/>
<sequence>MGKVILHIPHSSMLIPDYIRKDILLIDSELKEEMELITDLYTDLIFNGKDVVKFEFSRFVCDVERFEDDKLETMAKLGMGAVYLKIPSGKELRYFDNVKRKHIMDNYYKIHHARLEAMVNDKLDKHNECFILDCHSFNPNTNYVQMQGVPDICIGVDNYHTSAKTKDDAISIFQSLGYSVRINNPFSGSIVPMNYYNKDKRVKSMMIELNRRIYIKGRTEIDEEGMQRVTSACNQVIDSVENE</sequence>
<organism evidence="1 2">
    <name type="scientific">Clostridium drakei</name>
    <dbReference type="NCBI Taxonomy" id="332101"/>
    <lineage>
        <taxon>Bacteria</taxon>
        <taxon>Bacillati</taxon>
        <taxon>Bacillota</taxon>
        <taxon>Clostridia</taxon>
        <taxon>Eubacteriales</taxon>
        <taxon>Clostridiaceae</taxon>
        <taxon>Clostridium</taxon>
    </lineage>
</organism>